<accession>A0A7S3GC28</accession>
<proteinExistence type="predicted"/>
<sequence length="273" mass="29698">MVAYNLEEDGADVELPPTTSGSTRSRKGKGGSRGSAKGGSFGGEVDPLTGFTRSSNLNRNGSSQPSSTKKKTDGSPPQQKRGSESPPIEKKIDPPSEKPAQKVEKQQLQLPVAGARRAHSGGIDGLEATTAEEATAKDDRALWQQLCQLANGSSEVVDKVPSSSLLSAIKSTGLRLSDERIKSAVDGVQMKKEVTMSDFFELLHTNILLERALKDDLVIDDWEGLKRDVRNRCLPPHFAQIVPIMFIQCPLHRHRSAHTILVSHLIITCTFYC</sequence>
<protein>
    <submittedName>
        <fullName evidence="2">Uncharacterized protein</fullName>
    </submittedName>
</protein>
<name>A0A7S3GC28_9EUKA</name>
<reference evidence="2" key="1">
    <citation type="submission" date="2021-01" db="EMBL/GenBank/DDBJ databases">
        <authorList>
            <person name="Corre E."/>
            <person name="Pelletier E."/>
            <person name="Niang G."/>
            <person name="Scheremetjew M."/>
            <person name="Finn R."/>
            <person name="Kale V."/>
            <person name="Holt S."/>
            <person name="Cochrane G."/>
            <person name="Meng A."/>
            <person name="Brown T."/>
            <person name="Cohen L."/>
        </authorList>
    </citation>
    <scope>NUCLEOTIDE SEQUENCE</scope>
    <source>
        <strain evidence="2">NIES-2562</strain>
    </source>
</reference>
<gene>
    <name evidence="2" type="ORF">PBIL07802_LOCUS21727</name>
</gene>
<organism evidence="2">
    <name type="scientific">Palpitomonas bilix</name>
    <dbReference type="NCBI Taxonomy" id="652834"/>
    <lineage>
        <taxon>Eukaryota</taxon>
        <taxon>Eukaryota incertae sedis</taxon>
    </lineage>
</organism>
<feature type="region of interest" description="Disordered" evidence="1">
    <location>
        <begin position="1"/>
        <end position="124"/>
    </location>
</feature>
<dbReference type="EMBL" id="HBIB01033419">
    <property type="protein sequence ID" value="CAE0259458.1"/>
    <property type="molecule type" value="Transcribed_RNA"/>
</dbReference>
<evidence type="ECO:0000313" key="2">
    <source>
        <dbReference type="EMBL" id="CAE0259458.1"/>
    </source>
</evidence>
<feature type="compositionally biased region" description="Acidic residues" evidence="1">
    <location>
        <begin position="1"/>
        <end position="12"/>
    </location>
</feature>
<feature type="compositionally biased region" description="Basic and acidic residues" evidence="1">
    <location>
        <begin position="81"/>
        <end position="105"/>
    </location>
</feature>
<feature type="compositionally biased region" description="Polar residues" evidence="1">
    <location>
        <begin position="51"/>
        <end position="67"/>
    </location>
</feature>
<evidence type="ECO:0000256" key="1">
    <source>
        <dbReference type="SAM" id="MobiDB-lite"/>
    </source>
</evidence>
<dbReference type="AlphaFoldDB" id="A0A7S3GC28"/>
<feature type="compositionally biased region" description="Gly residues" evidence="1">
    <location>
        <begin position="31"/>
        <end position="42"/>
    </location>
</feature>